<feature type="region of interest" description="Disordered" evidence="1">
    <location>
        <begin position="120"/>
        <end position="170"/>
    </location>
</feature>
<accession>A0A3L6ECA0</accession>
<comment type="caution">
    <text evidence="2">The sequence shown here is derived from an EMBL/GenBank/DDBJ whole genome shotgun (WGS) entry which is preliminary data.</text>
</comment>
<dbReference type="EMBL" id="NCVQ01000007">
    <property type="protein sequence ID" value="PWZ17257.1"/>
    <property type="molecule type" value="Genomic_DNA"/>
</dbReference>
<feature type="compositionally biased region" description="Low complexity" evidence="1">
    <location>
        <begin position="122"/>
        <end position="132"/>
    </location>
</feature>
<sequence>MHVALGFLAPQNPPSSSAAAPHSFIPKSAATRSKRCPEHTQATPNSYLSSCLDDGVDAMILRAYMRRSRSFSDGGRGLVLAGRVRLRRRCRLAGVVGLAAAPAPAVAGVLFDVGLRRGPTSVPAAAPAGGAAARDKKRRVGARGSPHGGTDGNADGGGGVRRDDGERGRSHIHARWAPTCSAEANATGQPARAARDLRLRRAPPRAPVPRVSASKALFPCAQPRTSIRFLLVFLGNLDRKIEKHGGFLVRLGLKTRVSLRNGPPFCLWTMGFHCLIGFAIDN</sequence>
<evidence type="ECO:0000256" key="1">
    <source>
        <dbReference type="SAM" id="MobiDB-lite"/>
    </source>
</evidence>
<protein>
    <submittedName>
        <fullName evidence="2">Uncharacterized protein</fullName>
    </submittedName>
</protein>
<name>A0A3L6ECA0_MAIZE</name>
<dbReference type="AlphaFoldDB" id="A0A3L6ECA0"/>
<proteinExistence type="predicted"/>
<dbReference type="Proteomes" id="UP000251960">
    <property type="component" value="Chromosome 6"/>
</dbReference>
<evidence type="ECO:0000313" key="2">
    <source>
        <dbReference type="EMBL" id="PWZ17257.1"/>
    </source>
</evidence>
<feature type="compositionally biased region" description="Gly residues" evidence="1">
    <location>
        <begin position="146"/>
        <end position="159"/>
    </location>
</feature>
<reference evidence="2 3" key="1">
    <citation type="journal article" date="2018" name="Nat. Genet.">
        <title>Extensive intraspecific gene order and gene structural variations between Mo17 and other maize genomes.</title>
        <authorList>
            <person name="Sun S."/>
            <person name="Zhou Y."/>
            <person name="Chen J."/>
            <person name="Shi J."/>
            <person name="Zhao H."/>
            <person name="Zhao H."/>
            <person name="Song W."/>
            <person name="Zhang M."/>
            <person name="Cui Y."/>
            <person name="Dong X."/>
            <person name="Liu H."/>
            <person name="Ma X."/>
            <person name="Jiao Y."/>
            <person name="Wang B."/>
            <person name="Wei X."/>
            <person name="Stein J.C."/>
            <person name="Glaubitz J.C."/>
            <person name="Lu F."/>
            <person name="Yu G."/>
            <person name="Liang C."/>
            <person name="Fengler K."/>
            <person name="Li B."/>
            <person name="Rafalski A."/>
            <person name="Schnable P.S."/>
            <person name="Ware D.H."/>
            <person name="Buckler E.S."/>
            <person name="Lai J."/>
        </authorList>
    </citation>
    <scope>NUCLEOTIDE SEQUENCE [LARGE SCALE GENOMIC DNA]</scope>
    <source>
        <strain evidence="3">cv. Missouri 17</strain>
        <tissue evidence="2">Seedling</tissue>
    </source>
</reference>
<organism evidence="2 3">
    <name type="scientific">Zea mays</name>
    <name type="common">Maize</name>
    <dbReference type="NCBI Taxonomy" id="4577"/>
    <lineage>
        <taxon>Eukaryota</taxon>
        <taxon>Viridiplantae</taxon>
        <taxon>Streptophyta</taxon>
        <taxon>Embryophyta</taxon>
        <taxon>Tracheophyta</taxon>
        <taxon>Spermatophyta</taxon>
        <taxon>Magnoliopsida</taxon>
        <taxon>Liliopsida</taxon>
        <taxon>Poales</taxon>
        <taxon>Poaceae</taxon>
        <taxon>PACMAD clade</taxon>
        <taxon>Panicoideae</taxon>
        <taxon>Andropogonodae</taxon>
        <taxon>Andropogoneae</taxon>
        <taxon>Tripsacinae</taxon>
        <taxon>Zea</taxon>
    </lineage>
</organism>
<evidence type="ECO:0000313" key="3">
    <source>
        <dbReference type="Proteomes" id="UP000251960"/>
    </source>
</evidence>
<gene>
    <name evidence="2" type="ORF">Zm00014a_029109</name>
</gene>
<feature type="compositionally biased region" description="Basic and acidic residues" evidence="1">
    <location>
        <begin position="160"/>
        <end position="169"/>
    </location>
</feature>